<evidence type="ECO:0000256" key="8">
    <source>
        <dbReference type="SAM" id="MobiDB-lite"/>
    </source>
</evidence>
<evidence type="ECO:0000256" key="1">
    <source>
        <dbReference type="ARBA" id="ARBA00006594"/>
    </source>
</evidence>
<proteinExistence type="inferred from homology"/>
<dbReference type="Proteomes" id="UP000613768">
    <property type="component" value="Unassembled WGS sequence"/>
</dbReference>
<sequence>MPNLQVTHDIGAKLWSLCHVLRDDGVTYHQYLSELTYLLFLKMMKETGQEDRLTVWKPEDPKKKTGPKVEQPGTRWGDLLAASAPERLDIYKEMLLDYGLHGRGAVQEIYVNANTFITKPATLSKLVTDIDSLDWYSVDRDDLGDLYEDLLERNAGEKKSGAGQYFTPRCLIDSIVAVMQPQLDDVIQDPAAGTCGFLIAANNYLRQRNDFDSLSDEAQRKYRHHTFHGMELVQDTHRLALMNMLLHGIEGGVTYGDTLSDDHNQLPKATLILSNPPFGTKKGGGLPTRGDLTFETSNKQFAFLQHIYRALKPGGRAAVVLPDNVLFESSIGTDIRRDLMDKCNLHTILRLPTGIFYAQGVKTNVLFFTRGETDKGNTKEVWVYDMRANMPAFGKRTPFTRDYFRTPLDAPVTQPRDKFEDVFGSDPRGGPAALAARQDSGEAGRWRRFTREQIAQRGDNLDITWLKDSGPATAQQESESPAHVAALALRELNAAVTELRALLDELGEDPDALLDSLLTDEAAEPEAVGAQR</sequence>
<evidence type="ECO:0000256" key="7">
    <source>
        <dbReference type="ARBA" id="ARBA00047942"/>
    </source>
</evidence>
<dbReference type="GO" id="GO:0032259">
    <property type="term" value="P:methylation"/>
    <property type="evidence" value="ECO:0007669"/>
    <property type="project" value="UniProtKB-KW"/>
</dbReference>
<name>A0AAW3ZPF2_9GAMM</name>
<dbReference type="InterPro" id="IPR051537">
    <property type="entry name" value="DNA_Adenine_Mtase"/>
</dbReference>
<reference evidence="11 12" key="1">
    <citation type="submission" date="2020-09" db="EMBL/GenBank/DDBJ databases">
        <title>Pseudoxanthomonas sp. CAU 1598 isolated from sand of Yaerae Beach.</title>
        <authorList>
            <person name="Kim W."/>
        </authorList>
    </citation>
    <scope>NUCLEOTIDE SEQUENCE [LARGE SCALE GENOMIC DNA]</scope>
    <source>
        <strain evidence="11 12">CAU 1598</strain>
    </source>
</reference>
<evidence type="ECO:0000256" key="5">
    <source>
        <dbReference type="ARBA" id="ARBA00022691"/>
    </source>
</evidence>
<comment type="catalytic activity">
    <reaction evidence="7">
        <text>a 2'-deoxyadenosine in DNA + S-adenosyl-L-methionine = an N(6)-methyl-2'-deoxyadenosine in DNA + S-adenosyl-L-homocysteine + H(+)</text>
        <dbReference type="Rhea" id="RHEA:15197"/>
        <dbReference type="Rhea" id="RHEA-COMP:12418"/>
        <dbReference type="Rhea" id="RHEA-COMP:12419"/>
        <dbReference type="ChEBI" id="CHEBI:15378"/>
        <dbReference type="ChEBI" id="CHEBI:57856"/>
        <dbReference type="ChEBI" id="CHEBI:59789"/>
        <dbReference type="ChEBI" id="CHEBI:90615"/>
        <dbReference type="ChEBI" id="CHEBI:90616"/>
        <dbReference type="EC" id="2.1.1.72"/>
    </reaction>
</comment>
<dbReference type="AlphaFoldDB" id="A0AAW3ZPF2"/>
<evidence type="ECO:0000259" key="10">
    <source>
        <dbReference type="Pfam" id="PF12161"/>
    </source>
</evidence>
<dbReference type="SUPFAM" id="SSF53335">
    <property type="entry name" value="S-adenosyl-L-methionine-dependent methyltransferases"/>
    <property type="match status" value="1"/>
</dbReference>
<organism evidence="11 12">
    <name type="scientific">Pseudomarimonas arenosa</name>
    <dbReference type="NCBI Taxonomy" id="2774145"/>
    <lineage>
        <taxon>Bacteria</taxon>
        <taxon>Pseudomonadati</taxon>
        <taxon>Pseudomonadota</taxon>
        <taxon>Gammaproteobacteria</taxon>
        <taxon>Lysobacterales</taxon>
        <taxon>Lysobacteraceae</taxon>
        <taxon>Pseudomarimonas</taxon>
    </lineage>
</organism>
<dbReference type="PRINTS" id="PR00507">
    <property type="entry name" value="N12N6MTFRASE"/>
</dbReference>
<dbReference type="InterPro" id="IPR003356">
    <property type="entry name" value="DNA_methylase_A-5"/>
</dbReference>
<dbReference type="EMBL" id="JACYTR010000067">
    <property type="protein sequence ID" value="MBD8527833.1"/>
    <property type="molecule type" value="Genomic_DNA"/>
</dbReference>
<dbReference type="InterPro" id="IPR002052">
    <property type="entry name" value="DNA_methylase_N6_adenine_CS"/>
</dbReference>
<evidence type="ECO:0000313" key="12">
    <source>
        <dbReference type="Proteomes" id="UP000613768"/>
    </source>
</evidence>
<dbReference type="PANTHER" id="PTHR42933:SF4">
    <property type="entry name" value="TYPE I RESTRICTION ENZYME ECOKI METHYLASE SUBUNIT"/>
    <property type="match status" value="1"/>
</dbReference>
<keyword evidence="4" id="KW-0808">Transferase</keyword>
<dbReference type="Pfam" id="PF02384">
    <property type="entry name" value="N6_Mtase"/>
    <property type="match status" value="1"/>
</dbReference>
<gene>
    <name evidence="11" type="ORF">IFO71_18970</name>
</gene>
<feature type="domain" description="DNA methylase adenine-specific" evidence="9">
    <location>
        <begin position="139"/>
        <end position="405"/>
    </location>
</feature>
<evidence type="ECO:0000256" key="2">
    <source>
        <dbReference type="ARBA" id="ARBA00011900"/>
    </source>
</evidence>
<feature type="region of interest" description="Disordered" evidence="8">
    <location>
        <begin position="423"/>
        <end position="443"/>
    </location>
</feature>
<keyword evidence="6" id="KW-0680">Restriction system</keyword>
<dbReference type="EC" id="2.1.1.72" evidence="2"/>
<evidence type="ECO:0000313" key="11">
    <source>
        <dbReference type="EMBL" id="MBD8527833.1"/>
    </source>
</evidence>
<keyword evidence="3 11" id="KW-0489">Methyltransferase</keyword>
<dbReference type="InterPro" id="IPR038333">
    <property type="entry name" value="T1MK-like_N_sf"/>
</dbReference>
<dbReference type="PANTHER" id="PTHR42933">
    <property type="entry name" value="SLR6095 PROTEIN"/>
    <property type="match status" value="1"/>
</dbReference>
<evidence type="ECO:0000256" key="3">
    <source>
        <dbReference type="ARBA" id="ARBA00022603"/>
    </source>
</evidence>
<evidence type="ECO:0000256" key="4">
    <source>
        <dbReference type="ARBA" id="ARBA00022679"/>
    </source>
</evidence>
<evidence type="ECO:0000259" key="9">
    <source>
        <dbReference type="Pfam" id="PF02384"/>
    </source>
</evidence>
<dbReference type="InterPro" id="IPR029063">
    <property type="entry name" value="SAM-dependent_MTases_sf"/>
</dbReference>
<dbReference type="Pfam" id="PF12161">
    <property type="entry name" value="HsdM_N"/>
    <property type="match status" value="1"/>
</dbReference>
<dbReference type="Gene3D" id="3.40.50.150">
    <property type="entry name" value="Vaccinia Virus protein VP39"/>
    <property type="match status" value="1"/>
</dbReference>
<dbReference type="GO" id="GO:0003677">
    <property type="term" value="F:DNA binding"/>
    <property type="evidence" value="ECO:0007669"/>
    <property type="project" value="InterPro"/>
</dbReference>
<comment type="caution">
    <text evidence="11">The sequence shown here is derived from an EMBL/GenBank/DDBJ whole genome shotgun (WGS) entry which is preliminary data.</text>
</comment>
<protein>
    <recommendedName>
        <fullName evidence="2">site-specific DNA-methyltransferase (adenine-specific)</fullName>
        <ecNumber evidence="2">2.1.1.72</ecNumber>
    </recommendedName>
</protein>
<dbReference type="Gene3D" id="1.20.1260.30">
    <property type="match status" value="1"/>
</dbReference>
<dbReference type="GO" id="GO:0009007">
    <property type="term" value="F:site-specific DNA-methyltransferase (adenine-specific) activity"/>
    <property type="evidence" value="ECO:0007669"/>
    <property type="project" value="UniProtKB-EC"/>
</dbReference>
<keyword evidence="12" id="KW-1185">Reference proteome</keyword>
<dbReference type="PROSITE" id="PS00092">
    <property type="entry name" value="N6_MTASE"/>
    <property type="match status" value="1"/>
</dbReference>
<dbReference type="GO" id="GO:0008170">
    <property type="term" value="F:N-methyltransferase activity"/>
    <property type="evidence" value="ECO:0007669"/>
    <property type="project" value="InterPro"/>
</dbReference>
<feature type="domain" description="N6 adenine-specific DNA methyltransferase N-terminal" evidence="10">
    <location>
        <begin position="11"/>
        <end position="128"/>
    </location>
</feature>
<dbReference type="InterPro" id="IPR022749">
    <property type="entry name" value="D12N6_MeTrfase_N"/>
</dbReference>
<dbReference type="RefSeq" id="WP_192031255.1">
    <property type="nucleotide sequence ID" value="NZ_JACYTR010000067.1"/>
</dbReference>
<keyword evidence="5" id="KW-0949">S-adenosyl-L-methionine</keyword>
<dbReference type="GO" id="GO:0009307">
    <property type="term" value="P:DNA restriction-modification system"/>
    <property type="evidence" value="ECO:0007669"/>
    <property type="project" value="UniProtKB-KW"/>
</dbReference>
<accession>A0AAW3ZPF2</accession>
<evidence type="ECO:0000256" key="6">
    <source>
        <dbReference type="ARBA" id="ARBA00022747"/>
    </source>
</evidence>
<comment type="similarity">
    <text evidence="1">Belongs to the N(4)/N(6)-methyltransferase family.</text>
</comment>